<dbReference type="EMBL" id="MNBE01000672">
    <property type="protein sequence ID" value="OKO98519.1"/>
    <property type="molecule type" value="Genomic_DNA"/>
</dbReference>
<dbReference type="STRING" id="1316194.A0A1Q5TE91"/>
<protein>
    <recommendedName>
        <fullName evidence="3">NAD(P)-binding domain-containing protein</fullName>
    </recommendedName>
</protein>
<dbReference type="PANTHER" id="PTHR48079">
    <property type="entry name" value="PROTEIN YEEZ"/>
    <property type="match status" value="1"/>
</dbReference>
<dbReference type="Proteomes" id="UP000186955">
    <property type="component" value="Unassembled WGS sequence"/>
</dbReference>
<accession>A0A1Q5TE91</accession>
<dbReference type="GO" id="GO:0005737">
    <property type="term" value="C:cytoplasm"/>
    <property type="evidence" value="ECO:0007669"/>
    <property type="project" value="TreeGrafter"/>
</dbReference>
<dbReference type="InterPro" id="IPR051783">
    <property type="entry name" value="NAD(P)-dependent_oxidoreduct"/>
</dbReference>
<dbReference type="AlphaFoldDB" id="A0A1Q5TE91"/>
<dbReference type="SUPFAM" id="SSF51735">
    <property type="entry name" value="NAD(P)-binding Rossmann-fold domains"/>
    <property type="match status" value="1"/>
</dbReference>
<dbReference type="PANTHER" id="PTHR48079:SF6">
    <property type="entry name" value="NAD(P)-BINDING DOMAIN-CONTAINING PROTEIN-RELATED"/>
    <property type="match status" value="1"/>
</dbReference>
<sequence>MFQVKQSPPAPSDGLVGIHHELVNHWCALEDGGSIVAEFSRHKGGLLETAKIHAAVRSDEQAESLSMLDVSVVKIDLSNPYALAGYMIRNDVSIVIHTATSIDAEVTQNLITALKKRREANGKKAFFIHEVVLTHISDLTTFYAQLTEAILQKRALPACQSGYYFTVSHSVRWWDILDRLAAAMHARVLVDEPTTKIWPSDAFAAESLGVPVNFAHSIWDSSPKVVCVNKDLIGWKPIWNSERLLESMDEEINDFLELGMPTSSLLASLGPEARR</sequence>
<dbReference type="Gene3D" id="3.40.50.720">
    <property type="entry name" value="NAD(P)-binding Rossmann-like Domain"/>
    <property type="match status" value="1"/>
</dbReference>
<dbReference type="InterPro" id="IPR036291">
    <property type="entry name" value="NAD(P)-bd_dom_sf"/>
</dbReference>
<comment type="caution">
    <text evidence="1">The sequence shown here is derived from an EMBL/GenBank/DDBJ whole genome shotgun (WGS) entry which is preliminary data.</text>
</comment>
<reference evidence="1 2" key="1">
    <citation type="submission" date="2016-10" db="EMBL/GenBank/DDBJ databases">
        <title>Genome sequence of the ascomycete fungus Penicillium subrubescens.</title>
        <authorList>
            <person name="De Vries R.P."/>
            <person name="Peng M."/>
            <person name="Dilokpimol A."/>
            <person name="Hilden K."/>
            <person name="Makela M.R."/>
            <person name="Grigoriev I."/>
            <person name="Riley R."/>
            <person name="Granchi Z."/>
        </authorList>
    </citation>
    <scope>NUCLEOTIDE SEQUENCE [LARGE SCALE GENOMIC DNA]</scope>
    <source>
        <strain evidence="1 2">CBS 132785</strain>
    </source>
</reference>
<name>A0A1Q5TE91_9EURO</name>
<proteinExistence type="predicted"/>
<organism evidence="1 2">
    <name type="scientific">Penicillium subrubescens</name>
    <dbReference type="NCBI Taxonomy" id="1316194"/>
    <lineage>
        <taxon>Eukaryota</taxon>
        <taxon>Fungi</taxon>
        <taxon>Dikarya</taxon>
        <taxon>Ascomycota</taxon>
        <taxon>Pezizomycotina</taxon>
        <taxon>Eurotiomycetes</taxon>
        <taxon>Eurotiomycetidae</taxon>
        <taxon>Eurotiales</taxon>
        <taxon>Aspergillaceae</taxon>
        <taxon>Penicillium</taxon>
    </lineage>
</organism>
<evidence type="ECO:0000313" key="1">
    <source>
        <dbReference type="EMBL" id="OKO98519.1"/>
    </source>
</evidence>
<gene>
    <name evidence="1" type="ORF">PENSUB_9195</name>
</gene>
<evidence type="ECO:0000313" key="2">
    <source>
        <dbReference type="Proteomes" id="UP000186955"/>
    </source>
</evidence>
<keyword evidence="2" id="KW-1185">Reference proteome</keyword>
<evidence type="ECO:0008006" key="3">
    <source>
        <dbReference type="Google" id="ProtNLM"/>
    </source>
</evidence>
<dbReference type="GO" id="GO:0004029">
    <property type="term" value="F:aldehyde dehydrogenase (NAD+) activity"/>
    <property type="evidence" value="ECO:0007669"/>
    <property type="project" value="TreeGrafter"/>
</dbReference>